<dbReference type="AlphaFoldDB" id="A0AAN7ZQ95"/>
<dbReference type="EMBL" id="JAVRQU010000002">
    <property type="protein sequence ID" value="KAK5706088.1"/>
    <property type="molecule type" value="Genomic_DNA"/>
</dbReference>
<dbReference type="PANTHER" id="PTHR10622">
    <property type="entry name" value="HET DOMAIN-CONTAINING PROTEIN"/>
    <property type="match status" value="1"/>
</dbReference>
<sequence length="1167" mass="131477">MRLLNVYSLELEEFLESNVPEYAILSHTWTRSEVSYRDMQQIRTAKKQGGYDKIERSCHLARIDKLSYVWVDTCCIDKSSSSELQEAINSMYRWYAQAKYCYAYLVDAELSNLSQTFERSVWFLRGWCLQELIAPKEVKFFDKDWNSIGWRTTMVPWLSRITKIDVAVLNHRKALTSVSVAKRMSWAAYRKTSRVEDIAYCLLGIFDVSIPMLYGEGSKAFARLQEEIIRTSNDHSIFAWGFSDKFAGNASQLLADSPADFVGCHNLVTWGRPGQYDLTNRGLRIELEVIQSERPLQAPMSGVHDPHEYFGVLHCRCEDELGGTLGLRLQRNQELNEYNVSSDGPLDRVLPSGFHNYHPAIGRLTFIELESMAKSEGTKTIEIAKSYEPGDEVVQFWLRIGSKLPMEIVESYPDNVWNAKRTIMRVPLTDEGQEHLMFRGAVRLQSLHAPRSISLVIGFDRAADNALELLACMVDAEEKPLETVCRMPWAVDRQSQDEVRTWKWWDTTAGRELVTTTTTQKQVMGDTLIIVDIDATHQLTLADAVELDAAVPVSDTAEDLFESAMEFAAGLKSEPQLRGIFAEGLPYLRDSQTGLTVAPALRGQYHAKLTAPRVAPRDGGIFARGLPRLLKDASIATSPVNALLAFQLMSRFPALFGRNILTRVLYFAHTLPDLFNLALVSRAFYRVYKEHESDFVRAVVARQTRAESSHGMSTGGTISDDDGSTVSGRYEAAIESNADEIELSTYVQTLGLYPSATNVCVSLQAWQYADETNNALQHHLGDLSMLVMHLMGVSSLSEDALLETAYSTMATKSTRQFGPIKFAEVSDETLDGLQLLFERYEVYEEKEFVSTGLLSPAGQGQTESIPYLPSFSSRWEDDESRQRLSSLLSIKMVGTVEHAHAVDIFTDLELEARARGYYANQQRLIPFDGSQGSSEPASLPHFSFHATSFPPQSEGLSQQISGLKRWRGDTRVPMFAGSSGFRASIPALYWYRLLSMRWGQHHLLDSRLAVHELPAIMPSELDATEQSRPLSPMEIQEEVVESLPLYGLDAWKIAEELNGHLGALFDLHVSSPASAVDQVLPGVWPVMVSAHHEANLYEETPSIACGDERHDEHRSITPLPSETDDRRGSWFHSGHWRYPDDQDDGTSYYHRSVSTRRRHHRPHSETA</sequence>
<comment type="caution">
    <text evidence="4">The sequence shown here is derived from an EMBL/GenBank/DDBJ whole genome shotgun (WGS) entry which is preliminary data.</text>
</comment>
<feature type="compositionally biased region" description="Basic and acidic residues" evidence="1">
    <location>
        <begin position="1106"/>
        <end position="1115"/>
    </location>
</feature>
<evidence type="ECO:0000313" key="4">
    <source>
        <dbReference type="EMBL" id="KAK5706088.1"/>
    </source>
</evidence>
<name>A0AAN7ZQ95_9PEZI</name>
<evidence type="ECO:0000256" key="1">
    <source>
        <dbReference type="SAM" id="MobiDB-lite"/>
    </source>
</evidence>
<dbReference type="Proteomes" id="UP001310594">
    <property type="component" value="Unassembled WGS sequence"/>
</dbReference>
<evidence type="ECO:0000313" key="5">
    <source>
        <dbReference type="Proteomes" id="UP001310594"/>
    </source>
</evidence>
<protein>
    <recommendedName>
        <fullName evidence="6">Heterokaryon incompatibility domain-containing protein</fullName>
    </recommendedName>
</protein>
<accession>A0AAN7ZQ95</accession>
<dbReference type="Pfam" id="PF06985">
    <property type="entry name" value="HET"/>
    <property type="match status" value="1"/>
</dbReference>
<evidence type="ECO:0000259" key="2">
    <source>
        <dbReference type="Pfam" id="PF06985"/>
    </source>
</evidence>
<reference evidence="4" key="1">
    <citation type="submission" date="2023-08" db="EMBL/GenBank/DDBJ databases">
        <title>Black Yeasts Isolated from many extreme environments.</title>
        <authorList>
            <person name="Coleine C."/>
            <person name="Stajich J.E."/>
            <person name="Selbmann L."/>
        </authorList>
    </citation>
    <scope>NUCLEOTIDE SEQUENCE</scope>
    <source>
        <strain evidence="4">CCFEE 5810</strain>
    </source>
</reference>
<feature type="domain" description="DUF8212" evidence="3">
    <location>
        <begin position="219"/>
        <end position="243"/>
    </location>
</feature>
<dbReference type="InterPro" id="IPR010730">
    <property type="entry name" value="HET"/>
</dbReference>
<dbReference type="Pfam" id="PF26640">
    <property type="entry name" value="DUF8212"/>
    <property type="match status" value="1"/>
</dbReference>
<evidence type="ECO:0000259" key="3">
    <source>
        <dbReference type="Pfam" id="PF26640"/>
    </source>
</evidence>
<feature type="region of interest" description="Disordered" evidence="1">
    <location>
        <begin position="1101"/>
        <end position="1127"/>
    </location>
</feature>
<feature type="domain" description="Heterokaryon incompatibility" evidence="2">
    <location>
        <begin position="22"/>
        <end position="109"/>
    </location>
</feature>
<dbReference type="PANTHER" id="PTHR10622:SF10">
    <property type="entry name" value="HET DOMAIN-CONTAINING PROTEIN"/>
    <property type="match status" value="1"/>
</dbReference>
<dbReference type="InterPro" id="IPR058525">
    <property type="entry name" value="DUF8212"/>
</dbReference>
<evidence type="ECO:0008006" key="6">
    <source>
        <dbReference type="Google" id="ProtNLM"/>
    </source>
</evidence>
<gene>
    <name evidence="4" type="ORF">LTR97_001074</name>
</gene>
<organism evidence="4 5">
    <name type="scientific">Elasticomyces elasticus</name>
    <dbReference type="NCBI Taxonomy" id="574655"/>
    <lineage>
        <taxon>Eukaryota</taxon>
        <taxon>Fungi</taxon>
        <taxon>Dikarya</taxon>
        <taxon>Ascomycota</taxon>
        <taxon>Pezizomycotina</taxon>
        <taxon>Dothideomycetes</taxon>
        <taxon>Dothideomycetidae</taxon>
        <taxon>Mycosphaerellales</taxon>
        <taxon>Teratosphaeriaceae</taxon>
        <taxon>Elasticomyces</taxon>
    </lineage>
</organism>
<proteinExistence type="predicted"/>